<comment type="caution">
    <text evidence="1">The sequence shown here is derived from an EMBL/GenBank/DDBJ whole genome shotgun (WGS) entry which is preliminary data.</text>
</comment>
<dbReference type="PATRIC" id="fig|87541.4.peg.1342"/>
<dbReference type="InterPro" id="IPR036412">
    <property type="entry name" value="HAD-like_sf"/>
</dbReference>
<dbReference type="CDD" id="cd16416">
    <property type="entry name" value="HAD_BsYqeG-like"/>
    <property type="match status" value="1"/>
</dbReference>
<proteinExistence type="predicted"/>
<accession>A0A133XUH9</accession>
<evidence type="ECO:0000313" key="2">
    <source>
        <dbReference type="Proteomes" id="UP000070422"/>
    </source>
</evidence>
<organism evidence="1 2">
    <name type="scientific">Aerococcus christensenii</name>
    <dbReference type="NCBI Taxonomy" id="87541"/>
    <lineage>
        <taxon>Bacteria</taxon>
        <taxon>Bacillati</taxon>
        <taxon>Bacillota</taxon>
        <taxon>Bacilli</taxon>
        <taxon>Lactobacillales</taxon>
        <taxon>Aerococcaceae</taxon>
        <taxon>Aerococcus</taxon>
    </lineage>
</organism>
<dbReference type="InterPro" id="IPR010021">
    <property type="entry name" value="PGPP1/Gep4"/>
</dbReference>
<dbReference type="InterPro" id="IPR023214">
    <property type="entry name" value="HAD_sf"/>
</dbReference>
<gene>
    <name evidence="1" type="ORF">HMPREF3187_01358</name>
</gene>
<name>A0A133XUH9_9LACT</name>
<dbReference type="EMBL" id="LSCQ01000074">
    <property type="protein sequence ID" value="KXB34590.1"/>
    <property type="molecule type" value="Genomic_DNA"/>
</dbReference>
<protein>
    <submittedName>
        <fullName evidence="1">HAD phosphatase, family IIIA</fullName>
    </submittedName>
</protein>
<dbReference type="STRING" id="87541.AWM71_05865"/>
<dbReference type="InterPro" id="IPR027706">
    <property type="entry name" value="PGP_Pase"/>
</dbReference>
<dbReference type="NCBIfam" id="TIGR01662">
    <property type="entry name" value="HAD-SF-IIIA"/>
    <property type="match status" value="1"/>
</dbReference>
<dbReference type="GO" id="GO:0008962">
    <property type="term" value="F:phosphatidylglycerophosphatase activity"/>
    <property type="evidence" value="ECO:0007669"/>
    <property type="project" value="InterPro"/>
</dbReference>
<dbReference type="Pfam" id="PF09419">
    <property type="entry name" value="PGP_phosphatase"/>
    <property type="match status" value="1"/>
</dbReference>
<dbReference type="Gene3D" id="3.40.50.1000">
    <property type="entry name" value="HAD superfamily/HAD-like"/>
    <property type="match status" value="1"/>
</dbReference>
<reference evidence="1 2" key="1">
    <citation type="submission" date="2016-01" db="EMBL/GenBank/DDBJ databases">
        <authorList>
            <person name="Oliw E.H."/>
        </authorList>
    </citation>
    <scope>NUCLEOTIDE SEQUENCE [LARGE SCALE GENOMIC DNA]</scope>
    <source>
        <strain evidence="1 2">KA00635</strain>
    </source>
</reference>
<dbReference type="SUPFAM" id="SSF56784">
    <property type="entry name" value="HAD-like"/>
    <property type="match status" value="1"/>
</dbReference>
<dbReference type="InterPro" id="IPR006549">
    <property type="entry name" value="HAD-SF_hydro_IIIA"/>
</dbReference>
<evidence type="ECO:0000313" key="1">
    <source>
        <dbReference type="EMBL" id="KXB34590.1"/>
    </source>
</evidence>
<dbReference type="NCBIfam" id="TIGR01668">
    <property type="entry name" value="YqeG_hyp_ppase"/>
    <property type="match status" value="1"/>
</dbReference>
<sequence length="183" mass="21523">MAPKEALMFLENFLPTWLLESIYVLTPDRLKDLQVKGIITDLDNTILAWNQPDVTKELEEWVNTMQANGIQVMILSNNNKKRVRRVADPLGIPYYHSARKPFRKGLRYLLGESDLNEAEVIYVGDQLLTDIWVSNRQGIRSVLVRPILDTDIIWTKLNRKVENWIFSRLQSKYTELKWRDHID</sequence>
<dbReference type="Proteomes" id="UP000070422">
    <property type="component" value="Unassembled WGS sequence"/>
</dbReference>
<dbReference type="AlphaFoldDB" id="A0A133XUH9"/>